<dbReference type="PANTHER" id="PTHR45444">
    <property type="entry name" value="XANTHINE DEHYDROGENASE"/>
    <property type="match status" value="1"/>
</dbReference>
<keyword evidence="1" id="KW-0285">Flavoprotein</keyword>
<organism evidence="8 9">
    <name type="scientific">Tenacibaculum maritimum NCIMB 2154</name>
    <dbReference type="NCBI Taxonomy" id="1349785"/>
    <lineage>
        <taxon>Bacteria</taxon>
        <taxon>Pseudomonadati</taxon>
        <taxon>Bacteroidota</taxon>
        <taxon>Flavobacteriia</taxon>
        <taxon>Flavobacteriales</taxon>
        <taxon>Flavobacteriaceae</taxon>
        <taxon>Tenacibaculum</taxon>
    </lineage>
</organism>
<keyword evidence="2" id="KW-0479">Metal-binding</keyword>
<dbReference type="InterPro" id="IPR036884">
    <property type="entry name" value="2Fe-2S-bd_dom_sf"/>
</dbReference>
<dbReference type="GeneID" id="47722676"/>
<dbReference type="Pfam" id="PF00111">
    <property type="entry name" value="Fer2"/>
    <property type="match status" value="1"/>
</dbReference>
<evidence type="ECO:0000313" key="9">
    <source>
        <dbReference type="Proteomes" id="UP000231564"/>
    </source>
</evidence>
<evidence type="ECO:0000313" key="8">
    <source>
        <dbReference type="EMBL" id="SFZ81457.1"/>
    </source>
</evidence>
<evidence type="ECO:0000256" key="1">
    <source>
        <dbReference type="ARBA" id="ARBA00022630"/>
    </source>
</evidence>
<feature type="domain" description="2Fe-2S ferredoxin-type" evidence="6">
    <location>
        <begin position="1"/>
        <end position="84"/>
    </location>
</feature>
<dbReference type="Pfam" id="PF01799">
    <property type="entry name" value="Fer2_2"/>
    <property type="match status" value="1"/>
</dbReference>
<dbReference type="STRING" id="1349785.GCA_000509405_01300"/>
<proteinExistence type="predicted"/>
<dbReference type="PROSITE" id="PS00197">
    <property type="entry name" value="2FE2S_FER_1"/>
    <property type="match status" value="1"/>
</dbReference>
<dbReference type="AlphaFoldDB" id="A0A2H1E881"/>
<dbReference type="SUPFAM" id="SSF54292">
    <property type="entry name" value="2Fe-2S ferredoxin-like"/>
    <property type="match status" value="1"/>
</dbReference>
<dbReference type="InterPro" id="IPR016208">
    <property type="entry name" value="Ald_Oxase/xanthine_DH-like"/>
</dbReference>
<dbReference type="InterPro" id="IPR036318">
    <property type="entry name" value="FAD-bd_PCMH-like_sf"/>
</dbReference>
<dbReference type="InterPro" id="IPR002888">
    <property type="entry name" value="2Fe-2S-bd"/>
</dbReference>
<dbReference type="SUPFAM" id="SSF55447">
    <property type="entry name" value="CO dehydrogenase flavoprotein C-terminal domain-like"/>
    <property type="match status" value="1"/>
</dbReference>
<dbReference type="EC" id="1.17.1.4" evidence="8"/>
<dbReference type="Pfam" id="PF00941">
    <property type="entry name" value="FAD_binding_5"/>
    <property type="match status" value="1"/>
</dbReference>
<accession>A0A2H1E881</accession>
<dbReference type="SUPFAM" id="SSF47741">
    <property type="entry name" value="CO dehydrogenase ISP C-domain like"/>
    <property type="match status" value="1"/>
</dbReference>
<dbReference type="InterPro" id="IPR006058">
    <property type="entry name" value="2Fe2S_fd_BS"/>
</dbReference>
<dbReference type="Proteomes" id="UP000231564">
    <property type="component" value="Chromosome MARIT"/>
</dbReference>
<dbReference type="InterPro" id="IPR036010">
    <property type="entry name" value="2Fe-2S_ferredoxin-like_sf"/>
</dbReference>
<evidence type="ECO:0000256" key="5">
    <source>
        <dbReference type="ARBA" id="ARBA00023004"/>
    </source>
</evidence>
<dbReference type="InterPro" id="IPR036683">
    <property type="entry name" value="CO_DH_flav_C_dom_sf"/>
</dbReference>
<evidence type="ECO:0000256" key="2">
    <source>
        <dbReference type="ARBA" id="ARBA00022723"/>
    </source>
</evidence>
<dbReference type="InterPro" id="IPR001041">
    <property type="entry name" value="2Fe-2S_ferredoxin-type"/>
</dbReference>
<protein>
    <submittedName>
        <fullName evidence="8">Putative xanthine dehydrogenase, iron-sulfur cluster and FAD-binding subunit A</fullName>
        <ecNumber evidence="8">1.17.1.4</ecNumber>
    </submittedName>
</protein>
<dbReference type="GO" id="GO:0071949">
    <property type="term" value="F:FAD binding"/>
    <property type="evidence" value="ECO:0007669"/>
    <property type="project" value="InterPro"/>
</dbReference>
<dbReference type="InterPro" id="IPR016169">
    <property type="entry name" value="FAD-bd_PCMH_sub2"/>
</dbReference>
<dbReference type="OrthoDB" id="9796880at2"/>
<dbReference type="GO" id="GO:0051537">
    <property type="term" value="F:2 iron, 2 sulfur cluster binding"/>
    <property type="evidence" value="ECO:0007669"/>
    <property type="project" value="InterPro"/>
</dbReference>
<feature type="domain" description="FAD-binding PCMH-type" evidence="7">
    <location>
        <begin position="162"/>
        <end position="354"/>
    </location>
</feature>
<dbReference type="RefSeq" id="WP_100210984.1">
    <property type="nucleotide sequence ID" value="NZ_CP138495.1"/>
</dbReference>
<dbReference type="InterPro" id="IPR016166">
    <property type="entry name" value="FAD-bd_PCMH"/>
</dbReference>
<sequence length="472" mass="52232">MIQFILNNQIIKTSVKTGVTLLDFIRNHKQLKGTKIGCREGDCGACTVLVGTPNNNSITYKSITSCISPLGNANGKHIVTIEGINLPNNLLNVTQKAMVSNYATQCGFCTPGFVVSMTGFALNNDKTTTCNDAISGNICRCTGYKSIEKAGIEITHKLQQKNDNAPLKWLIKEGFLPDYFESIPQRLKALLNNSGNASTSPSLNSTKVANGTDVYVRYADQMAQENICLLANNPTLKGISFTENTCSLRANTTVTEILENKQLEGFFPKLKQFLKLVSSEQIRNMGTIGGNFVNASPIGDMSIFFLALNANLTIQNKNGVTRKISFYNFHKDYKVFDLEHDEILKEISFKTPKVYDFFNFEKVSKRTHLDIASVNSAGSISVKNNCITEAHFSMGGVAAIPKYLHKTNAYLIGKQLSNETVKEAEKILQLEISPISDVRGTATYKRLLARQLFFAHFLELFPNQIDINKLTA</sequence>
<dbReference type="PROSITE" id="PS51387">
    <property type="entry name" value="FAD_PCMH"/>
    <property type="match status" value="1"/>
</dbReference>
<evidence type="ECO:0000256" key="3">
    <source>
        <dbReference type="ARBA" id="ARBA00022827"/>
    </source>
</evidence>
<evidence type="ECO:0000256" key="4">
    <source>
        <dbReference type="ARBA" id="ARBA00023002"/>
    </source>
</evidence>
<name>A0A2H1E881_9FLAO</name>
<dbReference type="Pfam" id="PF03450">
    <property type="entry name" value="CO_deh_flav_C"/>
    <property type="match status" value="1"/>
</dbReference>
<dbReference type="SUPFAM" id="SSF56176">
    <property type="entry name" value="FAD-binding/transporter-associated domain-like"/>
    <property type="match status" value="1"/>
</dbReference>
<dbReference type="Gene3D" id="3.10.20.30">
    <property type="match status" value="1"/>
</dbReference>
<dbReference type="InterPro" id="IPR005107">
    <property type="entry name" value="CO_DH_flav_C"/>
</dbReference>
<dbReference type="InterPro" id="IPR012675">
    <property type="entry name" value="Beta-grasp_dom_sf"/>
</dbReference>
<keyword evidence="9" id="KW-1185">Reference proteome</keyword>
<dbReference type="KEGG" id="tmar:MARIT_1116"/>
<keyword evidence="3" id="KW-0274">FAD</keyword>
<keyword evidence="4 8" id="KW-0560">Oxidoreductase</keyword>
<evidence type="ECO:0000259" key="7">
    <source>
        <dbReference type="PROSITE" id="PS51387"/>
    </source>
</evidence>
<dbReference type="PROSITE" id="PS51085">
    <property type="entry name" value="2FE2S_FER_2"/>
    <property type="match status" value="1"/>
</dbReference>
<dbReference type="Gene3D" id="3.30.390.50">
    <property type="entry name" value="CO dehydrogenase flavoprotein, C-terminal domain"/>
    <property type="match status" value="1"/>
</dbReference>
<dbReference type="Gene3D" id="3.30.465.10">
    <property type="match status" value="1"/>
</dbReference>
<dbReference type="GO" id="GO:0005506">
    <property type="term" value="F:iron ion binding"/>
    <property type="evidence" value="ECO:0007669"/>
    <property type="project" value="InterPro"/>
</dbReference>
<dbReference type="Gene3D" id="1.10.150.120">
    <property type="entry name" value="[2Fe-2S]-binding domain"/>
    <property type="match status" value="1"/>
</dbReference>
<keyword evidence="5" id="KW-0408">Iron</keyword>
<dbReference type="SMART" id="SM01092">
    <property type="entry name" value="CO_deh_flav_C"/>
    <property type="match status" value="1"/>
</dbReference>
<dbReference type="GO" id="GO:0004854">
    <property type="term" value="F:xanthine dehydrogenase activity"/>
    <property type="evidence" value="ECO:0007669"/>
    <property type="project" value="UniProtKB-EC"/>
</dbReference>
<dbReference type="CDD" id="cd00207">
    <property type="entry name" value="fer2"/>
    <property type="match status" value="1"/>
</dbReference>
<dbReference type="PANTHER" id="PTHR45444:SF3">
    <property type="entry name" value="XANTHINE DEHYDROGENASE"/>
    <property type="match status" value="1"/>
</dbReference>
<dbReference type="EMBL" id="LT634361">
    <property type="protein sequence ID" value="SFZ81457.1"/>
    <property type="molecule type" value="Genomic_DNA"/>
</dbReference>
<reference evidence="8 9" key="1">
    <citation type="submission" date="2016-11" db="EMBL/GenBank/DDBJ databases">
        <authorList>
            <person name="Jaros S."/>
            <person name="Januszkiewicz K."/>
            <person name="Wedrychowicz H."/>
        </authorList>
    </citation>
    <scope>NUCLEOTIDE SEQUENCE [LARGE SCALE GENOMIC DNA]</scope>
    <source>
        <strain evidence="8">NCIMB 2154T</strain>
    </source>
</reference>
<dbReference type="InterPro" id="IPR002346">
    <property type="entry name" value="Mopterin_DH_FAD-bd"/>
</dbReference>
<gene>
    <name evidence="8" type="ORF">MARIT_1116</name>
</gene>
<evidence type="ECO:0000259" key="6">
    <source>
        <dbReference type="PROSITE" id="PS51085"/>
    </source>
</evidence>